<dbReference type="PANTHER" id="PTHR31751:SF7">
    <property type="entry name" value="THAP-TYPE DOMAIN-CONTAINING PROTEIN"/>
    <property type="match status" value="1"/>
</dbReference>
<feature type="region of interest" description="Disordered" evidence="1">
    <location>
        <begin position="82"/>
        <end position="104"/>
    </location>
</feature>
<organism evidence="2 3">
    <name type="scientific">Riccia sorocarpa</name>
    <dbReference type="NCBI Taxonomy" id="122646"/>
    <lineage>
        <taxon>Eukaryota</taxon>
        <taxon>Viridiplantae</taxon>
        <taxon>Streptophyta</taxon>
        <taxon>Embryophyta</taxon>
        <taxon>Marchantiophyta</taxon>
        <taxon>Marchantiopsida</taxon>
        <taxon>Marchantiidae</taxon>
        <taxon>Marchantiales</taxon>
        <taxon>Ricciaceae</taxon>
        <taxon>Riccia</taxon>
    </lineage>
</organism>
<feature type="compositionally biased region" description="Acidic residues" evidence="1">
    <location>
        <begin position="93"/>
        <end position="104"/>
    </location>
</feature>
<dbReference type="PANTHER" id="PTHR31751">
    <property type="entry name" value="SI:CH211-108C17.2-RELATED-RELATED"/>
    <property type="match status" value="1"/>
</dbReference>
<evidence type="ECO:0000313" key="2">
    <source>
        <dbReference type="EMBL" id="KAL3693011.1"/>
    </source>
</evidence>
<comment type="caution">
    <text evidence="2">The sequence shown here is derived from an EMBL/GenBank/DDBJ whole genome shotgun (WGS) entry which is preliminary data.</text>
</comment>
<accession>A0ABD3HSB9</accession>
<keyword evidence="3" id="KW-1185">Reference proteome</keyword>
<protein>
    <recommendedName>
        <fullName evidence="4">RNase H type-1 domain-containing protein</fullName>
    </recommendedName>
</protein>
<feature type="compositionally biased region" description="Basic and acidic residues" evidence="1">
    <location>
        <begin position="9"/>
        <end position="21"/>
    </location>
</feature>
<proteinExistence type="predicted"/>
<dbReference type="EMBL" id="JBJQOH010000003">
    <property type="protein sequence ID" value="KAL3693011.1"/>
    <property type="molecule type" value="Genomic_DNA"/>
</dbReference>
<dbReference type="AlphaFoldDB" id="A0ABD3HSB9"/>
<dbReference type="Proteomes" id="UP001633002">
    <property type="component" value="Unassembled WGS sequence"/>
</dbReference>
<sequence length="258" mass="29114">MTLPPRPKYPSDQKNYHDTRKPGFAHTIRLPEELLGVYVSLKHALGPRSSHADVIRFLFEAAETSIQAVIQANEAHVVRDNQHQSEDYAQGEVVEDSEHESEEEDVILQDSQVDIAPRETMSSSILKQLMAFGRKLKAFGAYVDCRFDSSRSGYHGTLPVINVEDDKIIEMVTLTRKEVGSSWKIETMALQEALCELLQAGLTIEEIAHDDNASVDAILSQHGIMSSKDLWHKCKIVMSKFKLKKRYRTSADLHPTLL</sequence>
<name>A0ABD3HSB9_9MARC</name>
<feature type="region of interest" description="Disordered" evidence="1">
    <location>
        <begin position="1"/>
        <end position="22"/>
    </location>
</feature>
<evidence type="ECO:0000313" key="3">
    <source>
        <dbReference type="Proteomes" id="UP001633002"/>
    </source>
</evidence>
<gene>
    <name evidence="2" type="ORF">R1sor_006662</name>
</gene>
<reference evidence="2 3" key="1">
    <citation type="submission" date="2024-09" db="EMBL/GenBank/DDBJ databases">
        <title>Chromosome-scale assembly of Riccia sorocarpa.</title>
        <authorList>
            <person name="Paukszto L."/>
        </authorList>
    </citation>
    <scope>NUCLEOTIDE SEQUENCE [LARGE SCALE GENOMIC DNA]</scope>
    <source>
        <strain evidence="2">LP-2024</strain>
        <tissue evidence="2">Aerial parts of the thallus</tissue>
    </source>
</reference>
<evidence type="ECO:0000256" key="1">
    <source>
        <dbReference type="SAM" id="MobiDB-lite"/>
    </source>
</evidence>
<evidence type="ECO:0008006" key="4">
    <source>
        <dbReference type="Google" id="ProtNLM"/>
    </source>
</evidence>